<dbReference type="EMBL" id="KQ965797">
    <property type="protein sequence ID" value="KXS11687.1"/>
    <property type="molecule type" value="Genomic_DNA"/>
</dbReference>
<reference evidence="5 6" key="1">
    <citation type="journal article" date="2015" name="Genome Biol. Evol.">
        <title>Phylogenomic analyses indicate that early fungi evolved digesting cell walls of algal ancestors of land plants.</title>
        <authorList>
            <person name="Chang Y."/>
            <person name="Wang S."/>
            <person name="Sekimoto S."/>
            <person name="Aerts A.L."/>
            <person name="Choi C."/>
            <person name="Clum A."/>
            <person name="LaButti K.M."/>
            <person name="Lindquist E.A."/>
            <person name="Yee Ngan C."/>
            <person name="Ohm R.A."/>
            <person name="Salamov A.A."/>
            <person name="Grigoriev I.V."/>
            <person name="Spatafora J.W."/>
            <person name="Berbee M.L."/>
        </authorList>
    </citation>
    <scope>NUCLEOTIDE SEQUENCE [LARGE SCALE GENOMIC DNA]</scope>
    <source>
        <strain evidence="5 6">JEL478</strain>
    </source>
</reference>
<dbReference type="AlphaFoldDB" id="A0A139A4D6"/>
<gene>
    <name evidence="5" type="ORF">M427DRAFT_72607</name>
</gene>
<dbReference type="InterPro" id="IPR013083">
    <property type="entry name" value="Znf_RING/FYVE/PHD"/>
</dbReference>
<dbReference type="Gene3D" id="3.30.40.10">
    <property type="entry name" value="Zinc/RING finger domain, C3HC4 (zinc finger)"/>
    <property type="match status" value="1"/>
</dbReference>
<dbReference type="SMART" id="SM00184">
    <property type="entry name" value="RING"/>
    <property type="match status" value="1"/>
</dbReference>
<dbReference type="GO" id="GO:0061630">
    <property type="term" value="F:ubiquitin protein ligase activity"/>
    <property type="evidence" value="ECO:0007669"/>
    <property type="project" value="TreeGrafter"/>
</dbReference>
<keyword evidence="3" id="KW-0732">Signal</keyword>
<sequence length="326" mass="34058">MGDIPTSRSNARFVALLALTVVVGGDAQATNTSDTLLPNATTTTSRLTTVTSGAGVKRLLDVDNSGAPVYLTVMAVFCGLCILGCAGILVKRCLLYNELVLNDGMLPTRGTATLSPLSLQNLSIRRVPSKPVNAKSKSGHPSISRNATNTSILSFISTLTSPPMCSVCLDPLREPGAMLRRLPCGHSFHAVCVDEWLVLWHGVCPLCRMDLTGGVGSGDAEEQGTTAQEQVEVVQAPAVPPAAVPPSDHLQRDPGPATILVQEESSPDVAGSSISALDTHVATEAANPEERTFEMAPAALELTSDTTELFDVVVGRSGETDDGGRS</sequence>
<keyword evidence="1" id="KW-0862">Zinc</keyword>
<feature type="domain" description="RING-type" evidence="4">
    <location>
        <begin position="165"/>
        <end position="208"/>
    </location>
</feature>
<dbReference type="Proteomes" id="UP000070544">
    <property type="component" value="Unassembled WGS sequence"/>
</dbReference>
<keyword evidence="6" id="KW-1185">Reference proteome</keyword>
<name>A0A139A4D6_GONPJ</name>
<dbReference type="GO" id="GO:0006511">
    <property type="term" value="P:ubiquitin-dependent protein catabolic process"/>
    <property type="evidence" value="ECO:0007669"/>
    <property type="project" value="TreeGrafter"/>
</dbReference>
<feature type="chain" id="PRO_5007295944" description="RING-type domain-containing protein" evidence="3">
    <location>
        <begin position="28"/>
        <end position="326"/>
    </location>
</feature>
<proteinExistence type="predicted"/>
<dbReference type="GO" id="GO:0008270">
    <property type="term" value="F:zinc ion binding"/>
    <property type="evidence" value="ECO:0007669"/>
    <property type="project" value="UniProtKB-KW"/>
</dbReference>
<dbReference type="PANTHER" id="PTHR22765:SF393">
    <property type="entry name" value="E3 UBIQUITIN-PROTEIN LIGASE ATL59-RELATED"/>
    <property type="match status" value="1"/>
</dbReference>
<keyword evidence="1" id="KW-0479">Metal-binding</keyword>
<keyword evidence="2" id="KW-1133">Transmembrane helix</keyword>
<dbReference type="GO" id="GO:0016020">
    <property type="term" value="C:membrane"/>
    <property type="evidence" value="ECO:0007669"/>
    <property type="project" value="TreeGrafter"/>
</dbReference>
<feature type="transmembrane region" description="Helical" evidence="2">
    <location>
        <begin position="69"/>
        <end position="90"/>
    </location>
</feature>
<dbReference type="PANTHER" id="PTHR22765">
    <property type="entry name" value="RING FINGER AND PROTEASE ASSOCIATED DOMAIN-CONTAINING"/>
    <property type="match status" value="1"/>
</dbReference>
<dbReference type="OrthoDB" id="8062037at2759"/>
<evidence type="ECO:0000313" key="6">
    <source>
        <dbReference type="Proteomes" id="UP000070544"/>
    </source>
</evidence>
<dbReference type="Pfam" id="PF13639">
    <property type="entry name" value="zf-RING_2"/>
    <property type="match status" value="1"/>
</dbReference>
<protein>
    <recommendedName>
        <fullName evidence="4">RING-type domain-containing protein</fullName>
    </recommendedName>
</protein>
<evidence type="ECO:0000256" key="3">
    <source>
        <dbReference type="SAM" id="SignalP"/>
    </source>
</evidence>
<keyword evidence="2" id="KW-0472">Membrane</keyword>
<dbReference type="SUPFAM" id="SSF57850">
    <property type="entry name" value="RING/U-box"/>
    <property type="match status" value="1"/>
</dbReference>
<keyword evidence="2" id="KW-0812">Transmembrane</keyword>
<evidence type="ECO:0000256" key="2">
    <source>
        <dbReference type="SAM" id="Phobius"/>
    </source>
</evidence>
<accession>A0A139A4D6</accession>
<evidence type="ECO:0000259" key="4">
    <source>
        <dbReference type="PROSITE" id="PS50089"/>
    </source>
</evidence>
<evidence type="ECO:0000313" key="5">
    <source>
        <dbReference type="EMBL" id="KXS11687.1"/>
    </source>
</evidence>
<dbReference type="InterPro" id="IPR001841">
    <property type="entry name" value="Znf_RING"/>
</dbReference>
<evidence type="ECO:0000256" key="1">
    <source>
        <dbReference type="PROSITE-ProRule" id="PRU00175"/>
    </source>
</evidence>
<organism evidence="5 6">
    <name type="scientific">Gonapodya prolifera (strain JEL478)</name>
    <name type="common">Monoblepharis prolifera</name>
    <dbReference type="NCBI Taxonomy" id="1344416"/>
    <lineage>
        <taxon>Eukaryota</taxon>
        <taxon>Fungi</taxon>
        <taxon>Fungi incertae sedis</taxon>
        <taxon>Chytridiomycota</taxon>
        <taxon>Chytridiomycota incertae sedis</taxon>
        <taxon>Monoblepharidomycetes</taxon>
        <taxon>Monoblepharidales</taxon>
        <taxon>Gonapodyaceae</taxon>
        <taxon>Gonapodya</taxon>
    </lineage>
</organism>
<dbReference type="InterPro" id="IPR051826">
    <property type="entry name" value="E3_ubiquitin-ligase_domain"/>
</dbReference>
<feature type="signal peptide" evidence="3">
    <location>
        <begin position="1"/>
        <end position="27"/>
    </location>
</feature>
<dbReference type="PROSITE" id="PS50089">
    <property type="entry name" value="ZF_RING_2"/>
    <property type="match status" value="1"/>
</dbReference>
<keyword evidence="1" id="KW-0863">Zinc-finger</keyword>